<dbReference type="InterPro" id="IPR022653">
    <property type="entry name" value="De-COase2_pyr-phos_BS"/>
</dbReference>
<accession>A0A552U9D9</accession>
<dbReference type="Pfam" id="PF00278">
    <property type="entry name" value="Orn_DAP_Arg_deC"/>
    <property type="match status" value="1"/>
</dbReference>
<dbReference type="Proteomes" id="UP000317894">
    <property type="component" value="Unassembled WGS sequence"/>
</dbReference>
<evidence type="ECO:0000256" key="2">
    <source>
        <dbReference type="ARBA" id="ARBA00022793"/>
    </source>
</evidence>
<dbReference type="InterPro" id="IPR022643">
    <property type="entry name" value="De-COase2_C"/>
</dbReference>
<comment type="catalytic activity">
    <reaction evidence="5 8">
        <text>meso-2,6-diaminopimelate + H(+) = L-lysine + CO2</text>
        <dbReference type="Rhea" id="RHEA:15101"/>
        <dbReference type="ChEBI" id="CHEBI:15378"/>
        <dbReference type="ChEBI" id="CHEBI:16526"/>
        <dbReference type="ChEBI" id="CHEBI:32551"/>
        <dbReference type="ChEBI" id="CHEBI:57791"/>
        <dbReference type="EC" id="4.1.1.20"/>
    </reaction>
</comment>
<dbReference type="SUPFAM" id="SSF51419">
    <property type="entry name" value="PLP-binding barrel"/>
    <property type="match status" value="1"/>
</dbReference>
<dbReference type="AlphaFoldDB" id="A0A552U9D9"/>
<comment type="caution">
    <text evidence="11">The sequence shown here is derived from an EMBL/GenBank/DDBJ whole genome shotgun (WGS) entry which is preliminary data.</text>
</comment>
<evidence type="ECO:0000256" key="4">
    <source>
        <dbReference type="ARBA" id="ARBA00023239"/>
    </source>
</evidence>
<dbReference type="PANTHER" id="PTHR43727:SF2">
    <property type="entry name" value="GROUP IV DECARBOXYLASE"/>
    <property type="match status" value="1"/>
</dbReference>
<organism evidence="11 12">
    <name type="scientific">Glacieibacterium frigidum</name>
    <dbReference type="NCBI Taxonomy" id="2593303"/>
    <lineage>
        <taxon>Bacteria</taxon>
        <taxon>Pseudomonadati</taxon>
        <taxon>Pseudomonadota</taxon>
        <taxon>Alphaproteobacteria</taxon>
        <taxon>Sphingomonadales</taxon>
        <taxon>Sphingosinicellaceae</taxon>
        <taxon>Glacieibacterium</taxon>
    </lineage>
</organism>
<feature type="binding site" evidence="5">
    <location>
        <position position="242"/>
    </location>
    <ligand>
        <name>pyridoxal 5'-phosphate</name>
        <dbReference type="ChEBI" id="CHEBI:597326"/>
    </ligand>
</feature>
<keyword evidence="5 8" id="KW-0457">Lysine biosynthesis</keyword>
<dbReference type="GO" id="GO:0009089">
    <property type="term" value="P:lysine biosynthetic process via diaminopimelate"/>
    <property type="evidence" value="ECO:0007669"/>
    <property type="project" value="UniProtKB-UniRule"/>
</dbReference>
<evidence type="ECO:0000256" key="1">
    <source>
        <dbReference type="ARBA" id="ARBA00001933"/>
    </source>
</evidence>
<dbReference type="GO" id="GO:0008836">
    <property type="term" value="F:diaminopimelate decarboxylase activity"/>
    <property type="evidence" value="ECO:0007669"/>
    <property type="project" value="UniProtKB-UniRule"/>
</dbReference>
<evidence type="ECO:0000259" key="10">
    <source>
        <dbReference type="Pfam" id="PF02784"/>
    </source>
</evidence>
<keyword evidence="4 5" id="KW-0456">Lyase</keyword>
<feature type="binding site" evidence="5">
    <location>
        <position position="375"/>
    </location>
    <ligand>
        <name>substrate</name>
    </ligand>
</feature>
<name>A0A552U9D9_9SPHN</name>
<dbReference type="InterPro" id="IPR022644">
    <property type="entry name" value="De-COase2_N"/>
</dbReference>
<evidence type="ECO:0000256" key="7">
    <source>
        <dbReference type="PIRSR" id="PIRSR600183-50"/>
    </source>
</evidence>
<feature type="binding site" evidence="5">
    <location>
        <position position="375"/>
    </location>
    <ligand>
        <name>pyridoxal 5'-phosphate</name>
        <dbReference type="ChEBI" id="CHEBI:597326"/>
    </ligand>
</feature>
<evidence type="ECO:0000259" key="9">
    <source>
        <dbReference type="Pfam" id="PF00278"/>
    </source>
</evidence>
<dbReference type="OrthoDB" id="9802241at2"/>
<gene>
    <name evidence="5 11" type="primary">lysA</name>
    <name evidence="11" type="ORF">FMM06_14210</name>
</gene>
<dbReference type="PROSITE" id="PS00879">
    <property type="entry name" value="ODR_DC_2_2"/>
    <property type="match status" value="1"/>
</dbReference>
<comment type="similarity">
    <text evidence="5">Belongs to the Orn/Lys/Arg decarboxylase class-II family. LysA subfamily.</text>
</comment>
<dbReference type="InterPro" id="IPR002986">
    <property type="entry name" value="DAP_deCOOHase_LysA"/>
</dbReference>
<comment type="pathway">
    <text evidence="5 8">Amino-acid biosynthesis; L-lysine biosynthesis via DAP pathway; L-lysine from DL-2,6-diaminopimelate: step 1/1.</text>
</comment>
<evidence type="ECO:0000256" key="8">
    <source>
        <dbReference type="RuleBase" id="RU003738"/>
    </source>
</evidence>
<dbReference type="Gene3D" id="2.40.37.10">
    <property type="entry name" value="Lyase, Ornithine Decarboxylase, Chain A, domain 1"/>
    <property type="match status" value="1"/>
</dbReference>
<keyword evidence="2 5" id="KW-0210">Decarboxylase</keyword>
<dbReference type="PROSITE" id="PS00878">
    <property type="entry name" value="ODR_DC_2_1"/>
    <property type="match status" value="1"/>
</dbReference>
<dbReference type="CDD" id="cd06828">
    <property type="entry name" value="PLPDE_III_DapDC"/>
    <property type="match status" value="1"/>
</dbReference>
<evidence type="ECO:0000313" key="11">
    <source>
        <dbReference type="EMBL" id="TRW14825.1"/>
    </source>
</evidence>
<feature type="modified residue" description="N6-(pyridoxal phosphate)lysine" evidence="5 7">
    <location>
        <position position="63"/>
    </location>
</feature>
<comment type="function">
    <text evidence="5">Specifically catalyzes the decarboxylation of meso-diaminopimelate (meso-DAP) to L-lysine.</text>
</comment>
<dbReference type="Pfam" id="PF02784">
    <property type="entry name" value="Orn_Arg_deC_N"/>
    <property type="match status" value="1"/>
</dbReference>
<keyword evidence="3 5" id="KW-0663">Pyridoxal phosphate</keyword>
<dbReference type="SUPFAM" id="SSF50621">
    <property type="entry name" value="Alanine racemase C-terminal domain-like"/>
    <property type="match status" value="1"/>
</dbReference>
<dbReference type="PANTHER" id="PTHR43727">
    <property type="entry name" value="DIAMINOPIMELATE DECARBOXYLASE"/>
    <property type="match status" value="1"/>
</dbReference>
<dbReference type="EMBL" id="VJWA01000002">
    <property type="protein sequence ID" value="TRW14825.1"/>
    <property type="molecule type" value="Genomic_DNA"/>
</dbReference>
<keyword evidence="5" id="KW-0028">Amino-acid biosynthesis</keyword>
<comment type="cofactor">
    <cofactor evidence="1 5 7 8">
        <name>pyridoxal 5'-phosphate</name>
        <dbReference type="ChEBI" id="CHEBI:597326"/>
    </cofactor>
</comment>
<feature type="binding site" evidence="5">
    <location>
        <position position="317"/>
    </location>
    <ligand>
        <name>substrate</name>
    </ligand>
</feature>
<dbReference type="PRINTS" id="PR01179">
    <property type="entry name" value="ODADCRBXLASE"/>
</dbReference>
<dbReference type="InterPro" id="IPR022657">
    <property type="entry name" value="De-COase2_CS"/>
</dbReference>
<dbReference type="InterPro" id="IPR009006">
    <property type="entry name" value="Ala_racemase/Decarboxylase_C"/>
</dbReference>
<feature type="binding site" evidence="5">
    <location>
        <begin position="278"/>
        <end position="281"/>
    </location>
    <ligand>
        <name>pyridoxal 5'-phosphate</name>
        <dbReference type="ChEBI" id="CHEBI:597326"/>
    </ligand>
</feature>
<dbReference type="UniPathway" id="UPA00034">
    <property type="reaction ID" value="UER00027"/>
</dbReference>
<dbReference type="FunFam" id="3.20.20.10:FF:000003">
    <property type="entry name" value="Diaminopimelate decarboxylase"/>
    <property type="match status" value="1"/>
</dbReference>
<dbReference type="Gene3D" id="3.20.20.10">
    <property type="entry name" value="Alanine racemase"/>
    <property type="match status" value="1"/>
</dbReference>
<feature type="binding site" evidence="5">
    <location>
        <position position="281"/>
    </location>
    <ligand>
        <name>substrate</name>
    </ligand>
</feature>
<proteinExistence type="inferred from homology"/>
<evidence type="ECO:0000256" key="6">
    <source>
        <dbReference type="NCBIfam" id="TIGR01048"/>
    </source>
</evidence>
<feature type="binding site" evidence="5">
    <location>
        <position position="321"/>
    </location>
    <ligand>
        <name>substrate</name>
    </ligand>
</feature>
<dbReference type="RefSeq" id="WP_144334995.1">
    <property type="nucleotide sequence ID" value="NZ_VJWA01000002.1"/>
</dbReference>
<feature type="domain" description="Orn/DAP/Arg decarboxylase 2 N-terminal" evidence="10">
    <location>
        <begin position="36"/>
        <end position="284"/>
    </location>
</feature>
<protein>
    <recommendedName>
        <fullName evidence="5 6">Diaminopimelate decarboxylase</fullName>
        <shortName evidence="5">DAP decarboxylase</shortName>
        <shortName evidence="5">DAPDC</shortName>
        <ecNumber evidence="5 6">4.1.1.20</ecNumber>
    </recommendedName>
</protein>
<dbReference type="InterPro" id="IPR029066">
    <property type="entry name" value="PLP-binding_barrel"/>
</dbReference>
<dbReference type="HAMAP" id="MF_02120">
    <property type="entry name" value="LysA"/>
    <property type="match status" value="1"/>
</dbReference>
<feature type="binding site" evidence="5">
    <location>
        <position position="347"/>
    </location>
    <ligand>
        <name>substrate</name>
    </ligand>
</feature>
<evidence type="ECO:0000256" key="5">
    <source>
        <dbReference type="HAMAP-Rule" id="MF_02120"/>
    </source>
</evidence>
<dbReference type="GO" id="GO:0030170">
    <property type="term" value="F:pyridoxal phosphate binding"/>
    <property type="evidence" value="ECO:0007669"/>
    <property type="project" value="UniProtKB-UniRule"/>
</dbReference>
<dbReference type="InterPro" id="IPR000183">
    <property type="entry name" value="Orn/DAP/Arg_de-COase"/>
</dbReference>
<evidence type="ECO:0000313" key="12">
    <source>
        <dbReference type="Proteomes" id="UP000317894"/>
    </source>
</evidence>
<sequence length="422" mass="43480">MDHFDYRGGVLHAEDVDLAALAAEVGTPVYVYSAATLERHFRVFAAAVAGLGTGDPLVAFACKANPNLSVLATLARLGAGADVVSAGELARALAAGVPANRIVFSGVGKQVFELQAGVEAGILQFNVESEAEIEMLAAVAQAAGKRVDIAVRVNPGVDAKTHAKISTGGDDNKFGIPLSRAGAAFAQAAAHPSLRPVGIAAHIGSQLSDLGPLEATFGRMGGLVASLRAAGHSIERVDLGGGLGVPYRPDVAAPPSPADYGAMVARATKGWDVRLIFEPGRLIAGNAGVLLSRVILVKQGVGKAFVVIDAAMNDLLRPSLYGAWHDVQAVRATDERTTATLVGPICESGDTFADDREMPTVKAGDLVALMTAGAYGATMASTYNSRDLVPEVMVSGSDHAVVSARRVAADMMALDTRAPWLV</sequence>
<reference evidence="11 12" key="1">
    <citation type="submission" date="2019-07" db="EMBL/GenBank/DDBJ databases">
        <title>Novel species isolated from glacier.</title>
        <authorList>
            <person name="Liu Q."/>
            <person name="Xin Y.-H."/>
        </authorList>
    </citation>
    <scope>NUCLEOTIDE SEQUENCE [LARGE SCALE GENOMIC DNA]</scope>
    <source>
        <strain evidence="11 12">LB1R16</strain>
    </source>
</reference>
<dbReference type="NCBIfam" id="TIGR01048">
    <property type="entry name" value="lysA"/>
    <property type="match status" value="1"/>
</dbReference>
<dbReference type="EC" id="4.1.1.20" evidence="5 6"/>
<feature type="domain" description="Orn/DAP/Arg decarboxylase 2 C-terminal" evidence="9">
    <location>
        <begin position="30"/>
        <end position="373"/>
    </location>
</feature>
<evidence type="ECO:0000256" key="3">
    <source>
        <dbReference type="ARBA" id="ARBA00022898"/>
    </source>
</evidence>
<feature type="active site" description="Proton donor" evidence="7">
    <location>
        <position position="346"/>
    </location>
</feature>
<dbReference type="PRINTS" id="PR01181">
    <property type="entry name" value="DAPDCRBXLASE"/>
</dbReference>
<comment type="subunit">
    <text evidence="5">Homodimer.</text>
</comment>
<keyword evidence="12" id="KW-1185">Reference proteome</keyword>